<keyword evidence="7" id="KW-0805">Transcription regulation</keyword>
<keyword evidence="5" id="KW-0560">Oxidoreductase</keyword>
<evidence type="ECO:0000259" key="11">
    <source>
        <dbReference type="PROSITE" id="PS51184"/>
    </source>
</evidence>
<dbReference type="PANTHER" id="PTHR23123">
    <property type="entry name" value="PHD/F-BOX CONTAINING PROTEIN"/>
    <property type="match status" value="1"/>
</dbReference>
<dbReference type="InterPro" id="IPR050690">
    <property type="entry name" value="JHDM1_Histone_Demethylase"/>
</dbReference>
<evidence type="ECO:0000256" key="1">
    <source>
        <dbReference type="ARBA" id="ARBA00004123"/>
    </source>
</evidence>
<gene>
    <name evidence="12" type="ORF">Mgra_00002318</name>
</gene>
<dbReference type="Gene3D" id="1.20.58.1360">
    <property type="match status" value="1"/>
</dbReference>
<dbReference type="OrthoDB" id="5876800at2759"/>
<evidence type="ECO:0000313" key="13">
    <source>
        <dbReference type="Proteomes" id="UP000605970"/>
    </source>
</evidence>
<dbReference type="GO" id="GO:0051213">
    <property type="term" value="F:dioxygenase activity"/>
    <property type="evidence" value="ECO:0007669"/>
    <property type="project" value="UniProtKB-KW"/>
</dbReference>
<dbReference type="SUPFAM" id="SSF51197">
    <property type="entry name" value="Clavaminate synthase-like"/>
    <property type="match status" value="1"/>
</dbReference>
<keyword evidence="2" id="KW-0479">Metal-binding</keyword>
<dbReference type="GO" id="GO:0046872">
    <property type="term" value="F:metal ion binding"/>
    <property type="evidence" value="ECO:0007669"/>
    <property type="project" value="UniProtKB-KW"/>
</dbReference>
<keyword evidence="8" id="KW-0804">Transcription</keyword>
<keyword evidence="9" id="KW-0539">Nucleus</keyword>
<evidence type="ECO:0000256" key="6">
    <source>
        <dbReference type="ARBA" id="ARBA00023004"/>
    </source>
</evidence>
<reference evidence="12" key="1">
    <citation type="journal article" date="2020" name="Ecol. Evol.">
        <title>Genome structure and content of the rice root-knot nematode (Meloidogyne graminicola).</title>
        <authorList>
            <person name="Phan N.T."/>
            <person name="Danchin E.G.J."/>
            <person name="Klopp C."/>
            <person name="Perfus-Barbeoch L."/>
            <person name="Kozlowski D.K."/>
            <person name="Koutsovoulos G.D."/>
            <person name="Lopez-Roques C."/>
            <person name="Bouchez O."/>
            <person name="Zahm M."/>
            <person name="Besnard G."/>
            <person name="Bellafiore S."/>
        </authorList>
    </citation>
    <scope>NUCLEOTIDE SEQUENCE</scope>
    <source>
        <strain evidence="12">VN-18</strain>
    </source>
</reference>
<dbReference type="Pfam" id="PF17811">
    <property type="entry name" value="JHD"/>
    <property type="match status" value="1"/>
</dbReference>
<evidence type="ECO:0000313" key="12">
    <source>
        <dbReference type="EMBL" id="KAF7638342.1"/>
    </source>
</evidence>
<evidence type="ECO:0000256" key="9">
    <source>
        <dbReference type="ARBA" id="ARBA00023242"/>
    </source>
</evidence>
<feature type="domain" description="JmjC" evidence="11">
    <location>
        <begin position="196"/>
        <end position="361"/>
    </location>
</feature>
<keyword evidence="13" id="KW-1185">Reference proteome</keyword>
<comment type="subcellular location">
    <subcellularLocation>
        <location evidence="1">Nucleus</location>
    </subcellularLocation>
</comment>
<feature type="compositionally biased region" description="Polar residues" evidence="10">
    <location>
        <begin position="674"/>
        <end position="692"/>
    </location>
</feature>
<accession>A0A8S9ZYG7</accession>
<dbReference type="InterPro" id="IPR041070">
    <property type="entry name" value="JHD"/>
</dbReference>
<feature type="region of interest" description="Disordered" evidence="10">
    <location>
        <begin position="666"/>
        <end position="723"/>
    </location>
</feature>
<evidence type="ECO:0000256" key="4">
    <source>
        <dbReference type="ARBA" id="ARBA00022964"/>
    </source>
</evidence>
<evidence type="ECO:0000256" key="10">
    <source>
        <dbReference type="SAM" id="MobiDB-lite"/>
    </source>
</evidence>
<evidence type="ECO:0000256" key="5">
    <source>
        <dbReference type="ARBA" id="ARBA00023002"/>
    </source>
</evidence>
<dbReference type="Gene3D" id="2.60.120.650">
    <property type="entry name" value="Cupin"/>
    <property type="match status" value="1"/>
</dbReference>
<comment type="caution">
    <text evidence="12">The sequence shown here is derived from an EMBL/GenBank/DDBJ whole genome shotgun (WGS) entry which is preliminary data.</text>
</comment>
<evidence type="ECO:0000256" key="3">
    <source>
        <dbReference type="ARBA" id="ARBA00022853"/>
    </source>
</evidence>
<organism evidence="12 13">
    <name type="scientific">Meloidogyne graminicola</name>
    <dbReference type="NCBI Taxonomy" id="189291"/>
    <lineage>
        <taxon>Eukaryota</taxon>
        <taxon>Metazoa</taxon>
        <taxon>Ecdysozoa</taxon>
        <taxon>Nematoda</taxon>
        <taxon>Chromadorea</taxon>
        <taxon>Rhabditida</taxon>
        <taxon>Tylenchina</taxon>
        <taxon>Tylenchomorpha</taxon>
        <taxon>Tylenchoidea</taxon>
        <taxon>Meloidogynidae</taxon>
        <taxon>Meloidogyninae</taxon>
        <taxon>Meloidogyne</taxon>
    </lineage>
</organism>
<dbReference type="EMBL" id="JABEBT010000013">
    <property type="protein sequence ID" value="KAF7638342.1"/>
    <property type="molecule type" value="Genomic_DNA"/>
</dbReference>
<keyword evidence="4" id="KW-0223">Dioxygenase</keyword>
<proteinExistence type="predicted"/>
<evidence type="ECO:0000256" key="7">
    <source>
        <dbReference type="ARBA" id="ARBA00023015"/>
    </source>
</evidence>
<evidence type="ECO:0000256" key="2">
    <source>
        <dbReference type="ARBA" id="ARBA00022723"/>
    </source>
</evidence>
<evidence type="ECO:0000256" key="8">
    <source>
        <dbReference type="ARBA" id="ARBA00023163"/>
    </source>
</evidence>
<sequence length="723" mass="83453">MSLIDKYHCPGCRFEHGDSILKVKRLFHRYAFEDESQKELPIQIGTEAWIYNLKNEYMNILLSYILINYLFSPPEMIKVYADGRELIQNFDFSSVWTKPIKVISCKGLGIRMPGDPYFDVLDVVKLLGGHVLVDTIDVFAQQTYTMSLDNFYGIWKKRIRDRLYNILSLEFSGTKLSDIVRSPSIVRELSWVRRFWPKEEQNEEKNEKPCDDIFRFIENPTFQNNFSQSNGAEQHHESSRPYVENFCLMGMGGSYTDFHIDFGGFFCLGSKIFFIAPPTPENLDAFLKWQKDKQRSEIFFGDLLPNGNKVYRLHVNERETLLLPSGWIHSVYTPEDSIVFGGNFLHSLNVAMQLKVYEMELDVDTDERFKFPFFELCNIYAAKSVAESLKEGGQVANQFQLDIANLLFEKIEKWIYDSEKYSIFKGIVKQLKRQLGRQTILQRRITNHVNNSSSIVTNVFPSSPSKHLELQDLDSSWDQDDFYDQGFEDDHNFVNSSVQSDYSNQKDTAGLLELTEENELFTNNGSSTSTNIQPYFPNLTSTVDPEQPIRLKIKRGCWHEQSTNEYPFDVLVDEDETAMDLGLMFKGKSIHGRRIRPTSRITTLGGNSIIPDASQKDVFNFVPTTSTITRPKNFISQFTPKERKQIELADKAAEMDYNELSSSFNKNRKKKMRTNVSIDDSSPSKLIVSSNKIEPATEKKSRKTSGLSSRERLAKKLGLLRKK</sequence>
<keyword evidence="6" id="KW-0408">Iron</keyword>
<name>A0A8S9ZYG7_9BILA</name>
<dbReference type="PROSITE" id="PS51184">
    <property type="entry name" value="JMJC"/>
    <property type="match status" value="1"/>
</dbReference>
<keyword evidence="3" id="KW-0156">Chromatin regulator</keyword>
<dbReference type="AlphaFoldDB" id="A0A8S9ZYG7"/>
<protein>
    <submittedName>
        <fullName evidence="12">Lysine-specific demethylase 7A</fullName>
    </submittedName>
</protein>
<dbReference type="GO" id="GO:0006325">
    <property type="term" value="P:chromatin organization"/>
    <property type="evidence" value="ECO:0007669"/>
    <property type="project" value="UniProtKB-KW"/>
</dbReference>
<dbReference type="Proteomes" id="UP000605970">
    <property type="component" value="Unassembled WGS sequence"/>
</dbReference>
<dbReference type="GO" id="GO:0005634">
    <property type="term" value="C:nucleus"/>
    <property type="evidence" value="ECO:0007669"/>
    <property type="project" value="UniProtKB-SubCell"/>
</dbReference>
<dbReference type="InterPro" id="IPR003347">
    <property type="entry name" value="JmjC_dom"/>
</dbReference>
<dbReference type="SMART" id="SM00558">
    <property type="entry name" value="JmjC"/>
    <property type="match status" value="1"/>
</dbReference>